<dbReference type="RefSeq" id="WP_344893847.1">
    <property type="nucleotide sequence ID" value="NZ_BAAAZP010000212.1"/>
</dbReference>
<feature type="region of interest" description="Disordered" evidence="1">
    <location>
        <begin position="1"/>
        <end position="24"/>
    </location>
</feature>
<dbReference type="Proteomes" id="UP001500902">
    <property type="component" value="Unassembled WGS sequence"/>
</dbReference>
<evidence type="ECO:0000256" key="2">
    <source>
        <dbReference type="SAM" id="Phobius"/>
    </source>
</evidence>
<keyword evidence="2" id="KW-1133">Transmembrane helix</keyword>
<dbReference type="NCBIfam" id="NF038083">
    <property type="entry name" value="CU044_5270_fam"/>
    <property type="match status" value="1"/>
</dbReference>
<keyword evidence="2" id="KW-0472">Membrane</keyword>
<feature type="region of interest" description="Disordered" evidence="1">
    <location>
        <begin position="74"/>
        <end position="100"/>
    </location>
</feature>
<protein>
    <recommendedName>
        <fullName evidence="5">CU044_5270 family protein</fullName>
    </recommendedName>
</protein>
<dbReference type="EMBL" id="BAAAZP010000212">
    <property type="protein sequence ID" value="GAA3711262.1"/>
    <property type="molecule type" value="Genomic_DNA"/>
</dbReference>
<evidence type="ECO:0000313" key="3">
    <source>
        <dbReference type="EMBL" id="GAA3711262.1"/>
    </source>
</evidence>
<proteinExistence type="predicted"/>
<gene>
    <name evidence="3" type="ORF">GCM10022224_090970</name>
</gene>
<organism evidence="3 4">
    <name type="scientific">Nonomuraea antimicrobica</name>
    <dbReference type="NCBI Taxonomy" id="561173"/>
    <lineage>
        <taxon>Bacteria</taxon>
        <taxon>Bacillati</taxon>
        <taxon>Actinomycetota</taxon>
        <taxon>Actinomycetes</taxon>
        <taxon>Streptosporangiales</taxon>
        <taxon>Streptosporangiaceae</taxon>
        <taxon>Nonomuraea</taxon>
    </lineage>
</organism>
<reference evidence="4" key="1">
    <citation type="journal article" date="2019" name="Int. J. Syst. Evol. Microbiol.">
        <title>The Global Catalogue of Microorganisms (GCM) 10K type strain sequencing project: providing services to taxonomists for standard genome sequencing and annotation.</title>
        <authorList>
            <consortium name="The Broad Institute Genomics Platform"/>
            <consortium name="The Broad Institute Genome Sequencing Center for Infectious Disease"/>
            <person name="Wu L."/>
            <person name="Ma J."/>
        </authorList>
    </citation>
    <scope>NUCLEOTIDE SEQUENCE [LARGE SCALE GENOMIC DNA]</scope>
    <source>
        <strain evidence="4">JCM 16904</strain>
    </source>
</reference>
<evidence type="ECO:0008006" key="5">
    <source>
        <dbReference type="Google" id="ProtNLM"/>
    </source>
</evidence>
<dbReference type="InterPro" id="IPR047789">
    <property type="entry name" value="CU044_5270-like"/>
</dbReference>
<keyword evidence="2" id="KW-0812">Transmembrane</keyword>
<comment type="caution">
    <text evidence="3">The sequence shown here is derived from an EMBL/GenBank/DDBJ whole genome shotgun (WGS) entry which is preliminary data.</text>
</comment>
<feature type="transmembrane region" description="Helical" evidence="2">
    <location>
        <begin position="49"/>
        <end position="68"/>
    </location>
</feature>
<evidence type="ECO:0000313" key="4">
    <source>
        <dbReference type="Proteomes" id="UP001500902"/>
    </source>
</evidence>
<name>A0ABP7DX71_9ACTN</name>
<sequence>MNPVDDLRAVRPAHLGDRPVDEHTRSAELARAMAGPRQALRRRTAVRPVWGISLAGAAAAVTAVAVIVSGNGPAPDPRAPDGGPRIAPSATPDVTASTTPKVKLSAREVLLAAAEEADRQPDGSGAYWHSASARRTLYVAKHGGYVVEQRSRTETWTPRALKGEQWFRSQTLGARPATEADRKAWERAGSPPEIKVAIPGNKMKLSVALPTAARPARTERSPVANGQVFWLGRNVTMKDLRGLPSDPDKLKKWLAKSYDGHDTESDSVPMAQDTWLFRVSVGLITDMPVTPAVRGAAFRMLADLDDVEVIENVTDAQGRHGTAVAVEERSKEFGVLQSRLVFDESSSRALAIESVVVRPGTTQIGLEPGTVWNSTALIESGWTNSKPS</sequence>
<evidence type="ECO:0000256" key="1">
    <source>
        <dbReference type="SAM" id="MobiDB-lite"/>
    </source>
</evidence>
<keyword evidence="4" id="KW-1185">Reference proteome</keyword>
<accession>A0ABP7DX71</accession>